<sequence length="69" mass="7809">MAAVSSRENVISLAEVRAERRPALPVSFEMDWNQIHAEEEPWELGRTIWFAVAISAALWAVIAGLLWFV</sequence>
<dbReference type="Proteomes" id="UP001499951">
    <property type="component" value="Unassembled WGS sequence"/>
</dbReference>
<keyword evidence="1" id="KW-0472">Membrane</keyword>
<organism evidence="2 3">
    <name type="scientific">Rhizomicrobium electricum</name>
    <dbReference type="NCBI Taxonomy" id="480070"/>
    <lineage>
        <taxon>Bacteria</taxon>
        <taxon>Pseudomonadati</taxon>
        <taxon>Pseudomonadota</taxon>
        <taxon>Alphaproteobacteria</taxon>
        <taxon>Micropepsales</taxon>
        <taxon>Micropepsaceae</taxon>
        <taxon>Rhizomicrobium</taxon>
    </lineage>
</organism>
<keyword evidence="1" id="KW-1133">Transmembrane helix</keyword>
<gene>
    <name evidence="2" type="ORF">GCM10008942_11720</name>
</gene>
<dbReference type="EMBL" id="BAAADD010000003">
    <property type="protein sequence ID" value="GAA0565020.1"/>
    <property type="molecule type" value="Genomic_DNA"/>
</dbReference>
<reference evidence="2 3" key="1">
    <citation type="journal article" date="2019" name="Int. J. Syst. Evol. Microbiol.">
        <title>The Global Catalogue of Microorganisms (GCM) 10K type strain sequencing project: providing services to taxonomists for standard genome sequencing and annotation.</title>
        <authorList>
            <consortium name="The Broad Institute Genomics Platform"/>
            <consortium name="The Broad Institute Genome Sequencing Center for Infectious Disease"/>
            <person name="Wu L."/>
            <person name="Ma J."/>
        </authorList>
    </citation>
    <scope>NUCLEOTIDE SEQUENCE [LARGE SCALE GENOMIC DNA]</scope>
    <source>
        <strain evidence="2 3">JCM 15089</strain>
    </source>
</reference>
<feature type="transmembrane region" description="Helical" evidence="1">
    <location>
        <begin position="48"/>
        <end position="68"/>
    </location>
</feature>
<keyword evidence="3" id="KW-1185">Reference proteome</keyword>
<name>A0ABN1EEL7_9PROT</name>
<keyword evidence="1" id="KW-0812">Transmembrane</keyword>
<protein>
    <submittedName>
        <fullName evidence="2">Uncharacterized protein</fullName>
    </submittedName>
</protein>
<evidence type="ECO:0000313" key="2">
    <source>
        <dbReference type="EMBL" id="GAA0565020.1"/>
    </source>
</evidence>
<evidence type="ECO:0000313" key="3">
    <source>
        <dbReference type="Proteomes" id="UP001499951"/>
    </source>
</evidence>
<evidence type="ECO:0000256" key="1">
    <source>
        <dbReference type="SAM" id="Phobius"/>
    </source>
</evidence>
<accession>A0ABN1EEL7</accession>
<dbReference type="RefSeq" id="WP_166933639.1">
    <property type="nucleotide sequence ID" value="NZ_BAAADD010000003.1"/>
</dbReference>
<proteinExistence type="predicted"/>
<comment type="caution">
    <text evidence="2">The sequence shown here is derived from an EMBL/GenBank/DDBJ whole genome shotgun (WGS) entry which is preliminary data.</text>
</comment>